<accession>A0ABQ4F361</accession>
<dbReference type="InterPro" id="IPR011712">
    <property type="entry name" value="Sig_transdc_His_kin_sub3_dim/P"/>
</dbReference>
<dbReference type="InterPro" id="IPR004358">
    <property type="entry name" value="Sig_transdc_His_kin-like_C"/>
</dbReference>
<dbReference type="SMART" id="SM00387">
    <property type="entry name" value="HATPase_c"/>
    <property type="match status" value="1"/>
</dbReference>
<keyword evidence="17" id="KW-0472">Membrane</keyword>
<dbReference type="Pfam" id="PF07730">
    <property type="entry name" value="HisKA_3"/>
    <property type="match status" value="1"/>
</dbReference>
<keyword evidence="20" id="KW-1185">Reference proteome</keyword>
<dbReference type="PANTHER" id="PTHR24421:SF62">
    <property type="entry name" value="SENSORY TRANSDUCTION HISTIDINE KINASE"/>
    <property type="match status" value="1"/>
</dbReference>
<feature type="transmembrane region" description="Helical" evidence="17">
    <location>
        <begin position="142"/>
        <end position="160"/>
    </location>
</feature>
<evidence type="ECO:0000256" key="7">
    <source>
        <dbReference type="ARBA" id="ARBA00022490"/>
    </source>
</evidence>
<keyword evidence="12" id="KW-0902">Two-component regulatory system</keyword>
<dbReference type="CDD" id="cd16917">
    <property type="entry name" value="HATPase_UhpB-NarQ-NarX-like"/>
    <property type="match status" value="1"/>
</dbReference>
<dbReference type="InterPro" id="IPR005467">
    <property type="entry name" value="His_kinase_dom"/>
</dbReference>
<evidence type="ECO:0000256" key="15">
    <source>
        <dbReference type="ARBA" id="ARBA00030800"/>
    </source>
</evidence>
<keyword evidence="16" id="KW-0175">Coiled coil</keyword>
<dbReference type="PROSITE" id="PS50109">
    <property type="entry name" value="HIS_KIN"/>
    <property type="match status" value="1"/>
</dbReference>
<comment type="function">
    <text evidence="14">Member of the two-component regulatory system NreB/NreC involved in the control of dissimilatory nitrate/nitrite reduction in response to oxygen. NreB functions as a direct oxygen sensor histidine kinase which is autophosphorylated, in the absence of oxygen, probably at the conserved histidine residue, and transfers its phosphate group probably to a conserved aspartate residue of NreC. NreB/NreC activates the expression of the nitrate (narGHJI) and nitrite (nir) reductase operons, as well as the putative nitrate transporter gene narT.</text>
</comment>
<dbReference type="PANTHER" id="PTHR24421">
    <property type="entry name" value="NITRATE/NITRITE SENSOR PROTEIN NARX-RELATED"/>
    <property type="match status" value="1"/>
</dbReference>
<feature type="transmembrane region" description="Helical" evidence="17">
    <location>
        <begin position="14"/>
        <end position="32"/>
    </location>
</feature>
<evidence type="ECO:0000313" key="20">
    <source>
        <dbReference type="Proteomes" id="UP000621500"/>
    </source>
</evidence>
<evidence type="ECO:0000256" key="2">
    <source>
        <dbReference type="ARBA" id="ARBA00001966"/>
    </source>
</evidence>
<sequence>MVTIEARVEARWDAFWRVVPYAFLVLAAVLVLADPAEPWSGRLLVLGGAVFAAGWMWFMVSAHPHWTERLGPMLLHVAVLLGLSSLLITVNSRFAVFVFAVFVQVLAYLPGAWAYAGVAVTAVLLTGPPAWEDTVTARLPDLIINVVLVSAIGLFIRSTAIQSERRRQALAELAEAHARLSEYAEENASLQARLVAQAREAGVHDERARLAGEIHDTLAQGLAGIVTQLEAAAYKADDVGEVRRRLSTAHVLARDSLAEARRSVHALRPEPLENARLPDALSEVAGRWSSVHRIPVTFGVTGETITLHPEVEVTLLRAAQEALANIARHAHATKVGLTLSYMEDVVALDVRDDGVGMSQDASETGGFGLGAMRARVTRLGGTLAIESTPGHGTAISASVPAILLEGR</sequence>
<evidence type="ECO:0000256" key="11">
    <source>
        <dbReference type="ARBA" id="ARBA00023004"/>
    </source>
</evidence>
<dbReference type="Gene3D" id="3.30.565.10">
    <property type="entry name" value="Histidine kinase-like ATPase, C-terminal domain"/>
    <property type="match status" value="1"/>
</dbReference>
<organism evidence="19 20">
    <name type="scientific">Plantactinospora mayteni</name>
    <dbReference type="NCBI Taxonomy" id="566021"/>
    <lineage>
        <taxon>Bacteria</taxon>
        <taxon>Bacillati</taxon>
        <taxon>Actinomycetota</taxon>
        <taxon>Actinomycetes</taxon>
        <taxon>Micromonosporales</taxon>
        <taxon>Micromonosporaceae</taxon>
        <taxon>Plantactinospora</taxon>
    </lineage>
</organism>
<evidence type="ECO:0000256" key="17">
    <source>
        <dbReference type="SAM" id="Phobius"/>
    </source>
</evidence>
<evidence type="ECO:0000256" key="14">
    <source>
        <dbReference type="ARBA" id="ARBA00024827"/>
    </source>
</evidence>
<feature type="transmembrane region" description="Helical" evidence="17">
    <location>
        <begin position="70"/>
        <end position="90"/>
    </location>
</feature>
<keyword evidence="17" id="KW-0812">Transmembrane</keyword>
<evidence type="ECO:0000259" key="18">
    <source>
        <dbReference type="PROSITE" id="PS50109"/>
    </source>
</evidence>
<evidence type="ECO:0000256" key="8">
    <source>
        <dbReference type="ARBA" id="ARBA00022679"/>
    </source>
</evidence>
<dbReference type="RefSeq" id="WP_203862621.1">
    <property type="nucleotide sequence ID" value="NZ_BAAAZQ010000039.1"/>
</dbReference>
<feature type="transmembrane region" description="Helical" evidence="17">
    <location>
        <begin position="39"/>
        <end position="58"/>
    </location>
</feature>
<reference evidence="19 20" key="1">
    <citation type="submission" date="2021-01" db="EMBL/GenBank/DDBJ databases">
        <title>Whole genome shotgun sequence of Plantactinospora mayteni NBRC 109088.</title>
        <authorList>
            <person name="Komaki H."/>
            <person name="Tamura T."/>
        </authorList>
    </citation>
    <scope>NUCLEOTIDE SEQUENCE [LARGE SCALE GENOMIC DNA]</scope>
    <source>
        <strain evidence="19 20">NBRC 109088</strain>
    </source>
</reference>
<keyword evidence="9" id="KW-0479">Metal-binding</keyword>
<dbReference type="PRINTS" id="PR00344">
    <property type="entry name" value="BCTRLSENSOR"/>
</dbReference>
<proteinExistence type="predicted"/>
<feature type="coiled-coil region" evidence="16">
    <location>
        <begin position="166"/>
        <end position="200"/>
    </location>
</feature>
<name>A0ABQ4F361_9ACTN</name>
<gene>
    <name evidence="19" type="ORF">Pma05_79210</name>
</gene>
<dbReference type="EMBL" id="BONX01000069">
    <property type="protein sequence ID" value="GIH01349.1"/>
    <property type="molecule type" value="Genomic_DNA"/>
</dbReference>
<evidence type="ECO:0000256" key="5">
    <source>
        <dbReference type="ARBA" id="ARBA00017322"/>
    </source>
</evidence>
<keyword evidence="13" id="KW-0411">Iron-sulfur</keyword>
<dbReference type="Pfam" id="PF02518">
    <property type="entry name" value="HATPase_c"/>
    <property type="match status" value="1"/>
</dbReference>
<evidence type="ECO:0000256" key="12">
    <source>
        <dbReference type="ARBA" id="ARBA00023012"/>
    </source>
</evidence>
<keyword evidence="10 19" id="KW-0418">Kinase</keyword>
<keyword evidence="6" id="KW-0004">4Fe-4S</keyword>
<dbReference type="Gene3D" id="1.20.5.1930">
    <property type="match status" value="1"/>
</dbReference>
<evidence type="ECO:0000256" key="1">
    <source>
        <dbReference type="ARBA" id="ARBA00000085"/>
    </source>
</evidence>
<evidence type="ECO:0000256" key="4">
    <source>
        <dbReference type="ARBA" id="ARBA00012438"/>
    </source>
</evidence>
<feature type="domain" description="Histidine kinase" evidence="18">
    <location>
        <begin position="315"/>
        <end position="403"/>
    </location>
</feature>
<evidence type="ECO:0000256" key="3">
    <source>
        <dbReference type="ARBA" id="ARBA00004496"/>
    </source>
</evidence>
<dbReference type="SUPFAM" id="SSF55874">
    <property type="entry name" value="ATPase domain of HSP90 chaperone/DNA topoisomerase II/histidine kinase"/>
    <property type="match status" value="1"/>
</dbReference>
<dbReference type="InterPro" id="IPR003594">
    <property type="entry name" value="HATPase_dom"/>
</dbReference>
<dbReference type="PIRSF" id="PIRSF037434">
    <property type="entry name" value="STHK_ChrS"/>
    <property type="match status" value="1"/>
</dbReference>
<dbReference type="InterPro" id="IPR050482">
    <property type="entry name" value="Sensor_HK_TwoCompSys"/>
</dbReference>
<comment type="catalytic activity">
    <reaction evidence="1">
        <text>ATP + protein L-histidine = ADP + protein N-phospho-L-histidine.</text>
        <dbReference type="EC" id="2.7.13.3"/>
    </reaction>
</comment>
<evidence type="ECO:0000256" key="13">
    <source>
        <dbReference type="ARBA" id="ARBA00023014"/>
    </source>
</evidence>
<evidence type="ECO:0000256" key="9">
    <source>
        <dbReference type="ARBA" id="ARBA00022723"/>
    </source>
</evidence>
<keyword evidence="7" id="KW-0963">Cytoplasm</keyword>
<evidence type="ECO:0000256" key="16">
    <source>
        <dbReference type="SAM" id="Coils"/>
    </source>
</evidence>
<keyword evidence="11" id="KW-0408">Iron</keyword>
<dbReference type="Proteomes" id="UP000621500">
    <property type="component" value="Unassembled WGS sequence"/>
</dbReference>
<comment type="caution">
    <text evidence="19">The sequence shown here is derived from an EMBL/GenBank/DDBJ whole genome shotgun (WGS) entry which is preliminary data.</text>
</comment>
<evidence type="ECO:0000256" key="10">
    <source>
        <dbReference type="ARBA" id="ARBA00022777"/>
    </source>
</evidence>
<dbReference type="InterPro" id="IPR017205">
    <property type="entry name" value="Sig_transdc_His_kinase_ChrS"/>
</dbReference>
<protein>
    <recommendedName>
        <fullName evidence="5">Oxygen sensor histidine kinase NreB</fullName>
        <ecNumber evidence="4">2.7.13.3</ecNumber>
    </recommendedName>
    <alternativeName>
        <fullName evidence="15">Nitrogen regulation protein B</fullName>
    </alternativeName>
</protein>
<feature type="transmembrane region" description="Helical" evidence="17">
    <location>
        <begin position="97"/>
        <end position="122"/>
    </location>
</feature>
<comment type="subcellular location">
    <subcellularLocation>
        <location evidence="3">Cytoplasm</location>
    </subcellularLocation>
</comment>
<dbReference type="GO" id="GO:0016301">
    <property type="term" value="F:kinase activity"/>
    <property type="evidence" value="ECO:0007669"/>
    <property type="project" value="UniProtKB-KW"/>
</dbReference>
<dbReference type="EC" id="2.7.13.3" evidence="4"/>
<keyword evidence="8" id="KW-0808">Transferase</keyword>
<evidence type="ECO:0000256" key="6">
    <source>
        <dbReference type="ARBA" id="ARBA00022485"/>
    </source>
</evidence>
<evidence type="ECO:0000313" key="19">
    <source>
        <dbReference type="EMBL" id="GIH01349.1"/>
    </source>
</evidence>
<dbReference type="InterPro" id="IPR036890">
    <property type="entry name" value="HATPase_C_sf"/>
</dbReference>
<keyword evidence="17" id="KW-1133">Transmembrane helix</keyword>
<comment type="cofactor">
    <cofactor evidence="2">
        <name>[4Fe-4S] cluster</name>
        <dbReference type="ChEBI" id="CHEBI:49883"/>
    </cofactor>
</comment>